<keyword evidence="3" id="KW-1185">Reference proteome</keyword>
<reference evidence="2 3" key="1">
    <citation type="submission" date="2020-03" db="EMBL/GenBank/DDBJ databases">
        <title>Whole genome shotgun sequence of Phytohabitans suffuscus NBRC 105367.</title>
        <authorList>
            <person name="Komaki H."/>
            <person name="Tamura T."/>
        </authorList>
    </citation>
    <scope>NUCLEOTIDE SEQUENCE [LARGE SCALE GENOMIC DNA]</scope>
    <source>
        <strain evidence="2 3">NBRC 105367</strain>
    </source>
</reference>
<protein>
    <submittedName>
        <fullName evidence="2">Uncharacterized protein</fullName>
    </submittedName>
</protein>
<accession>A0A6F8YU15</accession>
<keyword evidence="1" id="KW-0812">Transmembrane</keyword>
<reference evidence="2 3" key="2">
    <citation type="submission" date="2020-03" db="EMBL/GenBank/DDBJ databases">
        <authorList>
            <person name="Ichikawa N."/>
            <person name="Kimura A."/>
            <person name="Kitahashi Y."/>
            <person name="Uohara A."/>
        </authorList>
    </citation>
    <scope>NUCLEOTIDE SEQUENCE [LARGE SCALE GENOMIC DNA]</scope>
    <source>
        <strain evidence="2 3">NBRC 105367</strain>
    </source>
</reference>
<evidence type="ECO:0000313" key="3">
    <source>
        <dbReference type="Proteomes" id="UP000503011"/>
    </source>
</evidence>
<name>A0A6F8YU15_9ACTN</name>
<feature type="transmembrane region" description="Helical" evidence="1">
    <location>
        <begin position="155"/>
        <end position="179"/>
    </location>
</feature>
<sequence>MTDPPESGPRRRWWRGRRPAAVTSVLAVAIAVVVASVSWTVPAAGAQETGSTAVVRFDGQVLVDGLFFGLGPAADAFPKLVLTEVEQTPRNQELLKELYAEVEQDQPGAFDKFASAMYSGDRLLIRDVAGQTAGLLQETLLKINPPGTRADDGGAVGLCVAVATVAIWITAVVQVLLLVEFWIEIPVQSAISDREAELRFERWIDDVATTLHAG</sequence>
<dbReference type="AlphaFoldDB" id="A0A6F8YU15"/>
<dbReference type="InterPro" id="IPR023888">
    <property type="entry name" value="SdpC-like"/>
</dbReference>
<keyword evidence="1" id="KW-0472">Membrane</keyword>
<gene>
    <name evidence="2" type="ORF">Psuf_069170</name>
</gene>
<dbReference type="EMBL" id="AP022871">
    <property type="protein sequence ID" value="BCB89604.1"/>
    <property type="molecule type" value="Genomic_DNA"/>
</dbReference>
<organism evidence="2 3">
    <name type="scientific">Phytohabitans suffuscus</name>
    <dbReference type="NCBI Taxonomy" id="624315"/>
    <lineage>
        <taxon>Bacteria</taxon>
        <taxon>Bacillati</taxon>
        <taxon>Actinomycetota</taxon>
        <taxon>Actinomycetes</taxon>
        <taxon>Micromonosporales</taxon>
        <taxon>Micromonosporaceae</taxon>
    </lineage>
</organism>
<feature type="transmembrane region" description="Helical" evidence="1">
    <location>
        <begin position="20"/>
        <end position="41"/>
    </location>
</feature>
<dbReference type="KEGG" id="psuu:Psuf_069170"/>
<evidence type="ECO:0000313" key="2">
    <source>
        <dbReference type="EMBL" id="BCB89604.1"/>
    </source>
</evidence>
<evidence type="ECO:0000256" key="1">
    <source>
        <dbReference type="SAM" id="Phobius"/>
    </source>
</evidence>
<dbReference type="Pfam" id="PF26137">
    <property type="entry name" value="Toxin_SdpC"/>
    <property type="match status" value="1"/>
</dbReference>
<dbReference type="Proteomes" id="UP000503011">
    <property type="component" value="Chromosome"/>
</dbReference>
<proteinExistence type="predicted"/>
<keyword evidence="1" id="KW-1133">Transmembrane helix</keyword>
<dbReference type="RefSeq" id="WP_173161554.1">
    <property type="nucleotide sequence ID" value="NZ_AP022871.1"/>
</dbReference>